<evidence type="ECO:0000313" key="1">
    <source>
        <dbReference type="EMBL" id="TYR74354.1"/>
    </source>
</evidence>
<dbReference type="PANTHER" id="PTHR18901:SF38">
    <property type="entry name" value="PSEUDOURIDINE-5'-PHOSPHATASE"/>
    <property type="match status" value="1"/>
</dbReference>
<dbReference type="NCBIfam" id="TIGR01509">
    <property type="entry name" value="HAD-SF-IA-v3"/>
    <property type="match status" value="1"/>
</dbReference>
<dbReference type="Gene3D" id="3.40.50.1000">
    <property type="entry name" value="HAD superfamily/HAD-like"/>
    <property type="match status" value="1"/>
</dbReference>
<gene>
    <name evidence="1" type="ORF">FZC79_14810</name>
</gene>
<keyword evidence="1" id="KW-0378">Hydrolase</keyword>
<sequence length="223" mass="25781">MVKVLIFDFDGLIFDTETYDLEAFQNLYTKYKVDFPLEEWMNSIGSSLQFDPYERLLVNFPEISRDDIRTERSNLYQKLLEGKSPREGVEEYLKRAKQLGISIALASSSTRSWIDFHMNKLGIISYFDYICTSDDVEKVKPEPDLYKKVLSYFEISPMEAVVFEDSPNGLLASIRAEIPCVIVPNETTKLLKFDERVSLRLNSKLDMTLDRVLEVLSLNNTSV</sequence>
<dbReference type="EMBL" id="VTEH01000012">
    <property type="protein sequence ID" value="TYR74354.1"/>
    <property type="molecule type" value="Genomic_DNA"/>
</dbReference>
<dbReference type="InterPro" id="IPR041492">
    <property type="entry name" value="HAD_2"/>
</dbReference>
<dbReference type="GO" id="GO:0016787">
    <property type="term" value="F:hydrolase activity"/>
    <property type="evidence" value="ECO:0007669"/>
    <property type="project" value="UniProtKB-KW"/>
</dbReference>
<dbReference type="PRINTS" id="PR00413">
    <property type="entry name" value="HADHALOGNASE"/>
</dbReference>
<reference evidence="1 2" key="1">
    <citation type="submission" date="2019-08" db="EMBL/GenBank/DDBJ databases">
        <title>Bacillus genomes from the desert of Cuatro Cienegas, Coahuila.</title>
        <authorList>
            <person name="Olmedo-Alvarez G."/>
        </authorList>
    </citation>
    <scope>NUCLEOTIDE SEQUENCE [LARGE SCALE GENOMIC DNA]</scope>
    <source>
        <strain evidence="1 2">CH40_1T</strain>
    </source>
</reference>
<dbReference type="InterPro" id="IPR006439">
    <property type="entry name" value="HAD-SF_hydro_IA"/>
</dbReference>
<dbReference type="SFLD" id="SFLDG01129">
    <property type="entry name" value="C1.5:_HAD__Beta-PGM__Phosphata"/>
    <property type="match status" value="1"/>
</dbReference>
<organism evidence="1 2">
    <name type="scientific">Rossellomorea vietnamensis</name>
    <dbReference type="NCBI Taxonomy" id="218284"/>
    <lineage>
        <taxon>Bacteria</taxon>
        <taxon>Bacillati</taxon>
        <taxon>Bacillota</taxon>
        <taxon>Bacilli</taxon>
        <taxon>Bacillales</taxon>
        <taxon>Bacillaceae</taxon>
        <taxon>Rossellomorea</taxon>
    </lineage>
</organism>
<accession>A0A5D4KAE2</accession>
<dbReference type="Proteomes" id="UP000323317">
    <property type="component" value="Unassembled WGS sequence"/>
</dbReference>
<proteinExistence type="predicted"/>
<name>A0A5D4KAE2_9BACI</name>
<dbReference type="Gene3D" id="1.10.150.240">
    <property type="entry name" value="Putative phosphatase, domain 2"/>
    <property type="match status" value="1"/>
</dbReference>
<dbReference type="RefSeq" id="WP_148947575.1">
    <property type="nucleotide sequence ID" value="NZ_VTEH01000012.1"/>
</dbReference>
<dbReference type="AlphaFoldDB" id="A0A5D4KAE2"/>
<dbReference type="InterPro" id="IPR023214">
    <property type="entry name" value="HAD_sf"/>
</dbReference>
<protein>
    <submittedName>
        <fullName evidence="1">HAD-IA family hydrolase</fullName>
    </submittedName>
</protein>
<evidence type="ECO:0000313" key="2">
    <source>
        <dbReference type="Proteomes" id="UP000323317"/>
    </source>
</evidence>
<dbReference type="PANTHER" id="PTHR18901">
    <property type="entry name" value="2-DEOXYGLUCOSE-6-PHOSPHATE PHOSPHATASE 2"/>
    <property type="match status" value="1"/>
</dbReference>
<dbReference type="InterPro" id="IPR023198">
    <property type="entry name" value="PGP-like_dom2"/>
</dbReference>
<dbReference type="InterPro" id="IPR036412">
    <property type="entry name" value="HAD-like_sf"/>
</dbReference>
<comment type="caution">
    <text evidence="1">The sequence shown here is derived from an EMBL/GenBank/DDBJ whole genome shotgun (WGS) entry which is preliminary data.</text>
</comment>
<dbReference type="Pfam" id="PF13419">
    <property type="entry name" value="HAD_2"/>
    <property type="match status" value="1"/>
</dbReference>
<dbReference type="SUPFAM" id="SSF56784">
    <property type="entry name" value="HAD-like"/>
    <property type="match status" value="1"/>
</dbReference>
<dbReference type="SFLD" id="SFLDS00003">
    <property type="entry name" value="Haloacid_Dehalogenase"/>
    <property type="match status" value="1"/>
</dbReference>